<evidence type="ECO:0000313" key="3">
    <source>
        <dbReference type="EMBL" id="KAF2436089.1"/>
    </source>
</evidence>
<keyword evidence="1" id="KW-0175">Coiled coil</keyword>
<feature type="compositionally biased region" description="Basic and acidic residues" evidence="2">
    <location>
        <begin position="26"/>
        <end position="50"/>
    </location>
</feature>
<dbReference type="GO" id="GO:0008298">
    <property type="term" value="P:intracellular mRNA localization"/>
    <property type="evidence" value="ECO:0007669"/>
    <property type="project" value="TreeGrafter"/>
</dbReference>
<dbReference type="OrthoDB" id="2195113at2759"/>
<organism evidence="3 4">
    <name type="scientific">Tothia fuscella</name>
    <dbReference type="NCBI Taxonomy" id="1048955"/>
    <lineage>
        <taxon>Eukaryota</taxon>
        <taxon>Fungi</taxon>
        <taxon>Dikarya</taxon>
        <taxon>Ascomycota</taxon>
        <taxon>Pezizomycotina</taxon>
        <taxon>Dothideomycetes</taxon>
        <taxon>Pleosporomycetidae</taxon>
        <taxon>Venturiales</taxon>
        <taxon>Cylindrosympodiaceae</taxon>
        <taxon>Tothia</taxon>
    </lineage>
</organism>
<feature type="region of interest" description="Disordered" evidence="2">
    <location>
        <begin position="320"/>
        <end position="342"/>
    </location>
</feature>
<comment type="caution">
    <text evidence="3">The sequence shown here is derived from an EMBL/GenBank/DDBJ whole genome shotgun (WGS) entry which is preliminary data.</text>
</comment>
<dbReference type="GO" id="GO:0003729">
    <property type="term" value="F:mRNA binding"/>
    <property type="evidence" value="ECO:0007669"/>
    <property type="project" value="TreeGrafter"/>
</dbReference>
<feature type="compositionally biased region" description="Basic and acidic residues" evidence="2">
    <location>
        <begin position="494"/>
        <end position="516"/>
    </location>
</feature>
<dbReference type="AlphaFoldDB" id="A0A9P4P0S3"/>
<dbReference type="EMBL" id="MU007011">
    <property type="protein sequence ID" value="KAF2436089.1"/>
    <property type="molecule type" value="Genomic_DNA"/>
</dbReference>
<feature type="compositionally biased region" description="Basic residues" evidence="2">
    <location>
        <begin position="367"/>
        <end position="376"/>
    </location>
</feature>
<dbReference type="GO" id="GO:0042175">
    <property type="term" value="C:nuclear outer membrane-endoplasmic reticulum membrane network"/>
    <property type="evidence" value="ECO:0007669"/>
    <property type="project" value="TreeGrafter"/>
</dbReference>
<dbReference type="Proteomes" id="UP000800235">
    <property type="component" value="Unassembled WGS sequence"/>
</dbReference>
<protein>
    <recommendedName>
        <fullName evidence="5">Nuclear segregation protein</fullName>
    </recommendedName>
</protein>
<sequence length="516" mass="57417">MTDVATPSAPAKTTDDTGAKKSAVVKPERPDEAQYRKELEAAEKDHKKSQEAFNAIKSKLDSAKPQEGSPVAEKRKTLLAELNEIRKTQQGSKESRQGVQDQIKRLDEQIKARIAEQKNARSKVAYKSVEDVDREIDRLQKQVDTGMMKLVDEKKALAEISSLHRQKKGFAGFDQAEKGIADIKAKIAELRKQLDDPKSKAQSERYNKIQAELDEIKAEQDGVYKNLNGLRDQRTKLHAEQQEKWQAIKAIKDKYFEQKRAFREYDQEAWRIRKEKQKAENDAFHAGKRKEVAARKLEEASAPAYQDEILTAEGLIRHFDPSALPPKEEAAPSKFAASAQRTVGDAEIKGMKAIKKDDEEDYFKGSGGKKKGKGKKGGASSSAPAASSKFTVNIGILEDLNKVKVDAPSGQDDIPKVVEQLKEKVSKWKADQDKKTKENIAKAQKEIERLEAEENSPEPASLEPTSAGAKDTHRKPATKNQGVNGHASAEAELVQEKDAVADATEDLEKAKIEDDE</sequence>
<feature type="compositionally biased region" description="Basic and acidic residues" evidence="2">
    <location>
        <begin position="424"/>
        <end position="452"/>
    </location>
</feature>
<name>A0A9P4P0S3_9PEZI</name>
<keyword evidence="4" id="KW-1185">Reference proteome</keyword>
<feature type="region of interest" description="Disordered" evidence="2">
    <location>
        <begin position="1"/>
        <end position="75"/>
    </location>
</feature>
<feature type="compositionally biased region" description="Low complexity" evidence="2">
    <location>
        <begin position="378"/>
        <end position="389"/>
    </location>
</feature>
<dbReference type="InterPro" id="IPR039604">
    <property type="entry name" value="Bfr1"/>
</dbReference>
<evidence type="ECO:0000256" key="1">
    <source>
        <dbReference type="SAM" id="Coils"/>
    </source>
</evidence>
<dbReference type="PANTHER" id="PTHR31027">
    <property type="entry name" value="NUCLEAR SEGREGATION PROTEIN BFR1"/>
    <property type="match status" value="1"/>
</dbReference>
<feature type="region of interest" description="Disordered" evidence="2">
    <location>
        <begin position="357"/>
        <end position="390"/>
    </location>
</feature>
<evidence type="ECO:0008006" key="5">
    <source>
        <dbReference type="Google" id="ProtNLM"/>
    </source>
</evidence>
<dbReference type="GO" id="GO:1990904">
    <property type="term" value="C:ribonucleoprotein complex"/>
    <property type="evidence" value="ECO:0007669"/>
    <property type="project" value="TreeGrafter"/>
</dbReference>
<evidence type="ECO:0000256" key="2">
    <source>
        <dbReference type="SAM" id="MobiDB-lite"/>
    </source>
</evidence>
<feature type="region of interest" description="Disordered" evidence="2">
    <location>
        <begin position="424"/>
        <end position="516"/>
    </location>
</feature>
<dbReference type="PANTHER" id="PTHR31027:SF2">
    <property type="entry name" value="LEBERCILIN DOMAIN-CONTAINING PROTEIN"/>
    <property type="match status" value="1"/>
</dbReference>
<feature type="compositionally biased region" description="Basic and acidic residues" evidence="2">
    <location>
        <begin position="320"/>
        <end position="331"/>
    </location>
</feature>
<dbReference type="GO" id="GO:0005783">
    <property type="term" value="C:endoplasmic reticulum"/>
    <property type="evidence" value="ECO:0007669"/>
    <property type="project" value="TreeGrafter"/>
</dbReference>
<reference evidence="3" key="1">
    <citation type="journal article" date="2020" name="Stud. Mycol.">
        <title>101 Dothideomycetes genomes: a test case for predicting lifestyles and emergence of pathogens.</title>
        <authorList>
            <person name="Haridas S."/>
            <person name="Albert R."/>
            <person name="Binder M."/>
            <person name="Bloem J."/>
            <person name="Labutti K."/>
            <person name="Salamov A."/>
            <person name="Andreopoulos B."/>
            <person name="Baker S."/>
            <person name="Barry K."/>
            <person name="Bills G."/>
            <person name="Bluhm B."/>
            <person name="Cannon C."/>
            <person name="Castanera R."/>
            <person name="Culley D."/>
            <person name="Daum C."/>
            <person name="Ezra D."/>
            <person name="Gonzalez J."/>
            <person name="Henrissat B."/>
            <person name="Kuo A."/>
            <person name="Liang C."/>
            <person name="Lipzen A."/>
            <person name="Lutzoni F."/>
            <person name="Magnuson J."/>
            <person name="Mondo S."/>
            <person name="Nolan M."/>
            <person name="Ohm R."/>
            <person name="Pangilinan J."/>
            <person name="Park H.-J."/>
            <person name="Ramirez L."/>
            <person name="Alfaro M."/>
            <person name="Sun H."/>
            <person name="Tritt A."/>
            <person name="Yoshinaga Y."/>
            <person name="Zwiers L.-H."/>
            <person name="Turgeon B."/>
            <person name="Goodwin S."/>
            <person name="Spatafora J."/>
            <person name="Crous P."/>
            <person name="Grigoriev I."/>
        </authorList>
    </citation>
    <scope>NUCLEOTIDE SEQUENCE</scope>
    <source>
        <strain evidence="3">CBS 130266</strain>
    </source>
</reference>
<dbReference type="Gene3D" id="1.10.287.1490">
    <property type="match status" value="1"/>
</dbReference>
<gene>
    <name evidence="3" type="ORF">EJ08DRAFT_674662</name>
</gene>
<proteinExistence type="predicted"/>
<feature type="coiled-coil region" evidence="1">
    <location>
        <begin position="173"/>
        <end position="219"/>
    </location>
</feature>
<accession>A0A9P4P0S3</accession>
<evidence type="ECO:0000313" key="4">
    <source>
        <dbReference type="Proteomes" id="UP000800235"/>
    </source>
</evidence>